<comment type="caution">
    <text evidence="1">The sequence shown here is derived from an EMBL/GenBank/DDBJ whole genome shotgun (WGS) entry which is preliminary data.</text>
</comment>
<dbReference type="Proteomes" id="UP000022311">
    <property type="component" value="Unassembled WGS sequence"/>
</dbReference>
<name>A0AAV3M8E3_9GAMM</name>
<dbReference type="EMBL" id="JALD01000028">
    <property type="protein sequence ID" value="EUD12068.1"/>
    <property type="molecule type" value="Genomic_DNA"/>
</dbReference>
<evidence type="ECO:0000313" key="1">
    <source>
        <dbReference type="EMBL" id="EUD12068.1"/>
    </source>
</evidence>
<proteinExistence type="predicted"/>
<protein>
    <submittedName>
        <fullName evidence="1">Uncharacterized protein</fullName>
    </submittedName>
</protein>
<organism evidence="1 2">
    <name type="scientific">Providencia alcalifaciens 205/92</name>
    <dbReference type="NCBI Taxonomy" id="1256988"/>
    <lineage>
        <taxon>Bacteria</taxon>
        <taxon>Pseudomonadati</taxon>
        <taxon>Pseudomonadota</taxon>
        <taxon>Gammaproteobacteria</taxon>
        <taxon>Enterobacterales</taxon>
        <taxon>Morganellaceae</taxon>
        <taxon>Providencia</taxon>
    </lineage>
</organism>
<reference evidence="1 2" key="1">
    <citation type="submission" date="2014-01" db="EMBL/GenBank/DDBJ databases">
        <authorList>
            <person name="Durkin A.S."/>
            <person name="McCorrison J."/>
            <person name="Torralba M."/>
            <person name="Gillis M."/>
            <person name="Haft D.H."/>
            <person name="Methe B."/>
            <person name="Sutton G."/>
            <person name="Nelson K.E."/>
        </authorList>
    </citation>
    <scope>NUCLEOTIDE SEQUENCE [LARGE SCALE GENOMIC DNA]</scope>
    <source>
        <strain evidence="1 2">205/92</strain>
    </source>
</reference>
<evidence type="ECO:0000313" key="2">
    <source>
        <dbReference type="Proteomes" id="UP000022311"/>
    </source>
</evidence>
<accession>A0AAV3M8E3</accession>
<dbReference type="RefSeq" id="WP_036960710.1">
    <property type="nucleotide sequence ID" value="NZ_JALD01000028.1"/>
</dbReference>
<gene>
    <name evidence="1" type="ORF">HMPREF1563_1560</name>
</gene>
<dbReference type="AlphaFoldDB" id="A0AAV3M8E3"/>
<sequence>MDITIECDSVQCDARMNRNVEVTLTGAILDGFISVDDIISEYSAGTLLDEIDNDDIISHLECQGYTVTKD</sequence>